<sequence length="697" mass="77182">MKNRNFTVMRLILLFGLNALSLGGNCATTSPSFCRIIAPSSEPAPINRQRYIGITIFNFETDPRIDDERIEHSAAAGCNAVEITINWDRVYPTRQSTANWKVVDSHVQTAIRLGLKIALRIHVGREIANLGSFWGTSETMQAADGLRMNGGGITQFSYAHQPTVELAKNFVKETTQRYRYLQQQNRLLFISVVASPALESEFSPVHNKPDGTKYSAAFDYGGPMKLAFRQWLQGRFSLADLNKRWNTGFGDWNAVVPPTGSISDPQKLFSLNRQGQDWYVFRHRLLERFLNDMTNTLKGVDGSIRVVNQHGAVWDRLSGLRATYAFKSLNQNADGLKFNDGPTYNHRFSMDVVRSNLKPGAFMINAVDGMFFNSVSIDTYFNQVKECFQHGASMITLANFGGTDARATLSQLIQTVLDAGLLNQSVTDVQTGGTISYKLSEILRDTYSPISTRWTDQYNKSGKKPIQVNLIEDLFDETDNADEPAQPEKPVEDPKPSPTVSANYDGYLDKVECGTMRGWVWDRNDPDGSVTVEFSADGKVIGTTEADIYRSDLENAGKGNGKHAYSFTTPASLKDNKTHQISAKVCNSSFTLKYAPKSLTCAPSARLSAGSAESKLEVTILGNPVQEQLSVEVRGAEGKPLRFQISDLGGRIVSERIVEIALGVENQQFRLGSEVTGLLILRVIGGQQAVTVKLLKY</sequence>
<evidence type="ECO:0000256" key="1">
    <source>
        <dbReference type="ARBA" id="ARBA00022801"/>
    </source>
</evidence>
<dbReference type="EMBL" id="WJXZ01000009">
    <property type="protein sequence ID" value="MRS62741.1"/>
    <property type="molecule type" value="Genomic_DNA"/>
</dbReference>
<protein>
    <recommendedName>
        <fullName evidence="5">Glycoside hydrolase family 42 N-terminal domain-containing protein</fullName>
    </recommendedName>
</protein>
<proteinExistence type="predicted"/>
<dbReference type="InterPro" id="IPR003476">
    <property type="entry name" value="Glyco_hydro_42"/>
</dbReference>
<feature type="domain" description="Glycoside hydrolase family 42 N-terminal" evidence="5">
    <location>
        <begin position="217"/>
        <end position="311"/>
    </location>
</feature>
<feature type="signal peptide" evidence="4">
    <location>
        <begin position="1"/>
        <end position="26"/>
    </location>
</feature>
<keyword evidence="4" id="KW-0732">Signal</keyword>
<comment type="caution">
    <text evidence="6">The sequence shown here is derived from an EMBL/GenBank/DDBJ whole genome shotgun (WGS) entry which is preliminary data.</text>
</comment>
<dbReference type="PANTHER" id="PTHR36447:SF1">
    <property type="entry name" value="BETA-GALACTOSIDASE GANA"/>
    <property type="match status" value="1"/>
</dbReference>
<dbReference type="PANTHER" id="PTHR36447">
    <property type="entry name" value="BETA-GALACTOSIDASE GANA"/>
    <property type="match status" value="1"/>
</dbReference>
<dbReference type="GO" id="GO:0009341">
    <property type="term" value="C:beta-galactosidase complex"/>
    <property type="evidence" value="ECO:0007669"/>
    <property type="project" value="InterPro"/>
</dbReference>
<reference evidence="6 7" key="1">
    <citation type="journal article" date="2018" name="Antonie Van Leeuwenhoek">
        <title>Larkinella terrae sp. nov., isolated from soil on Jeju Island, South Korea.</title>
        <authorList>
            <person name="Ten L.N."/>
            <person name="Jeon J."/>
            <person name="Park S.J."/>
            <person name="Park S."/>
            <person name="Lee S.Y."/>
            <person name="Kim M.K."/>
            <person name="Jung H.Y."/>
        </authorList>
    </citation>
    <scope>NUCLEOTIDE SEQUENCE [LARGE SCALE GENOMIC DNA]</scope>
    <source>
        <strain evidence="6 7">KCTC 52001</strain>
    </source>
</reference>
<evidence type="ECO:0000313" key="6">
    <source>
        <dbReference type="EMBL" id="MRS62741.1"/>
    </source>
</evidence>
<dbReference type="AlphaFoldDB" id="A0A7K0EMH0"/>
<evidence type="ECO:0000256" key="2">
    <source>
        <dbReference type="ARBA" id="ARBA00023295"/>
    </source>
</evidence>
<dbReference type="Pfam" id="PF02449">
    <property type="entry name" value="Glyco_hydro_42"/>
    <property type="match status" value="1"/>
</dbReference>
<dbReference type="Proteomes" id="UP000441754">
    <property type="component" value="Unassembled WGS sequence"/>
</dbReference>
<keyword evidence="2" id="KW-0326">Glycosidase</keyword>
<evidence type="ECO:0000313" key="7">
    <source>
        <dbReference type="Proteomes" id="UP000441754"/>
    </source>
</evidence>
<dbReference type="InterPro" id="IPR017853">
    <property type="entry name" value="GH"/>
</dbReference>
<dbReference type="Gene3D" id="3.20.20.80">
    <property type="entry name" value="Glycosidases"/>
    <property type="match status" value="1"/>
</dbReference>
<feature type="chain" id="PRO_5029856345" description="Glycoside hydrolase family 42 N-terminal domain-containing protein" evidence="4">
    <location>
        <begin position="27"/>
        <end position="697"/>
    </location>
</feature>
<keyword evidence="1" id="KW-0378">Hydrolase</keyword>
<dbReference type="OrthoDB" id="900954at2"/>
<dbReference type="GO" id="GO:0004565">
    <property type="term" value="F:beta-galactosidase activity"/>
    <property type="evidence" value="ECO:0007669"/>
    <property type="project" value="InterPro"/>
</dbReference>
<accession>A0A7K0EMH0</accession>
<evidence type="ECO:0000256" key="4">
    <source>
        <dbReference type="SAM" id="SignalP"/>
    </source>
</evidence>
<gene>
    <name evidence="6" type="ORF">GJJ30_15685</name>
</gene>
<evidence type="ECO:0000256" key="3">
    <source>
        <dbReference type="SAM" id="MobiDB-lite"/>
    </source>
</evidence>
<feature type="region of interest" description="Disordered" evidence="3">
    <location>
        <begin position="480"/>
        <end position="504"/>
    </location>
</feature>
<dbReference type="SUPFAM" id="SSF51445">
    <property type="entry name" value="(Trans)glycosidases"/>
    <property type="match status" value="1"/>
</dbReference>
<dbReference type="GO" id="GO:0005975">
    <property type="term" value="P:carbohydrate metabolic process"/>
    <property type="evidence" value="ECO:0007669"/>
    <property type="project" value="InterPro"/>
</dbReference>
<keyword evidence="7" id="KW-1185">Reference proteome</keyword>
<dbReference type="InterPro" id="IPR013529">
    <property type="entry name" value="Glyco_hydro_42_N"/>
</dbReference>
<evidence type="ECO:0000259" key="5">
    <source>
        <dbReference type="Pfam" id="PF02449"/>
    </source>
</evidence>
<organism evidence="6 7">
    <name type="scientific">Larkinella terrae</name>
    <dbReference type="NCBI Taxonomy" id="2025311"/>
    <lineage>
        <taxon>Bacteria</taxon>
        <taxon>Pseudomonadati</taxon>
        <taxon>Bacteroidota</taxon>
        <taxon>Cytophagia</taxon>
        <taxon>Cytophagales</taxon>
        <taxon>Spirosomataceae</taxon>
        <taxon>Larkinella</taxon>
    </lineage>
</organism>
<name>A0A7K0EMH0_9BACT</name>